<reference evidence="1 2" key="1">
    <citation type="journal article" date="2016" name="Nat. Commun.">
        <title>Thousands of microbial genomes shed light on interconnected biogeochemical processes in an aquifer system.</title>
        <authorList>
            <person name="Anantharaman K."/>
            <person name="Brown C.T."/>
            <person name="Hug L.A."/>
            <person name="Sharon I."/>
            <person name="Castelle C.J."/>
            <person name="Probst A.J."/>
            <person name="Thomas B.C."/>
            <person name="Singh A."/>
            <person name="Wilkins M.J."/>
            <person name="Karaoz U."/>
            <person name="Brodie E.L."/>
            <person name="Williams K.H."/>
            <person name="Hubbard S.S."/>
            <person name="Banfield J.F."/>
        </authorList>
    </citation>
    <scope>NUCLEOTIDE SEQUENCE [LARGE SCALE GENOMIC DNA]</scope>
</reference>
<gene>
    <name evidence="1" type="ORF">A2480_00170</name>
</gene>
<protein>
    <submittedName>
        <fullName evidence="1">Uncharacterized protein</fullName>
    </submittedName>
</protein>
<accession>A0A1F7WDK2</accession>
<dbReference type="STRING" id="1802424.A2480_00170"/>
<comment type="caution">
    <text evidence="1">The sequence shown here is derived from an EMBL/GenBank/DDBJ whole genome shotgun (WGS) entry which is preliminary data.</text>
</comment>
<evidence type="ECO:0000313" key="2">
    <source>
        <dbReference type="Proteomes" id="UP000176988"/>
    </source>
</evidence>
<dbReference type="EMBL" id="MGFG01000021">
    <property type="protein sequence ID" value="OGM00901.1"/>
    <property type="molecule type" value="Genomic_DNA"/>
</dbReference>
<dbReference type="Proteomes" id="UP000176988">
    <property type="component" value="Unassembled WGS sequence"/>
</dbReference>
<evidence type="ECO:0000313" key="1">
    <source>
        <dbReference type="EMBL" id="OGM00901.1"/>
    </source>
</evidence>
<sequence>MKKWVEVTRFDASTGKTKVIALAVLDENGELNFIGQAGVFPPEIATLDEKTVTLADGMAYLLALPTMLDSAYAAASNIEEGEELPNVA</sequence>
<dbReference type="AlphaFoldDB" id="A0A1F7WDK2"/>
<proteinExistence type="predicted"/>
<organism evidence="1 2">
    <name type="scientific">Candidatus Uhrbacteria bacterium RIFOXYC2_FULL_47_19</name>
    <dbReference type="NCBI Taxonomy" id="1802424"/>
    <lineage>
        <taxon>Bacteria</taxon>
        <taxon>Candidatus Uhriibacteriota</taxon>
    </lineage>
</organism>
<name>A0A1F7WDK2_9BACT</name>